<dbReference type="SUPFAM" id="SSF46689">
    <property type="entry name" value="Homeodomain-like"/>
    <property type="match status" value="2"/>
</dbReference>
<dbReference type="PANTHER" id="PTHR43280:SF27">
    <property type="entry name" value="TRANSCRIPTIONAL REGULATOR MTLR"/>
    <property type="match status" value="1"/>
</dbReference>
<dbReference type="SMART" id="SM00342">
    <property type="entry name" value="HTH_ARAC"/>
    <property type="match status" value="1"/>
</dbReference>
<organism evidence="5 6">
    <name type="scientific">Arcicella aquatica</name>
    <dbReference type="NCBI Taxonomy" id="217141"/>
    <lineage>
        <taxon>Bacteria</taxon>
        <taxon>Pseudomonadati</taxon>
        <taxon>Bacteroidota</taxon>
        <taxon>Cytophagia</taxon>
        <taxon>Cytophagales</taxon>
        <taxon>Flectobacillaceae</taxon>
        <taxon>Arcicella</taxon>
    </lineage>
</organism>
<evidence type="ECO:0000256" key="3">
    <source>
        <dbReference type="ARBA" id="ARBA00023163"/>
    </source>
</evidence>
<feature type="domain" description="HTH araC/xylS-type" evidence="4">
    <location>
        <begin position="180"/>
        <end position="278"/>
    </location>
</feature>
<reference evidence="5 6" key="1">
    <citation type="submission" date="2023-12" db="EMBL/GenBank/DDBJ databases">
        <title>Novel species of the genus Arcicella isolated from rivers.</title>
        <authorList>
            <person name="Lu H."/>
        </authorList>
    </citation>
    <scope>NUCLEOTIDE SEQUENCE [LARGE SCALE GENOMIC DNA]</scope>
    <source>
        <strain evidence="5 6">LMG 21963</strain>
    </source>
</reference>
<keyword evidence="1" id="KW-0805">Transcription regulation</keyword>
<sequence length="287" mass="33420">MKAILEDLSMDAYVNSFRINQYSIPHFEYKWHYHPEFELTLIESGVGDRFIGDSFERFQKGDLVLIGPDLPHTWMSDKEKNNLSAAVVIQFSSHFIERFLALNEFNQLKQMLAICSQGLYFPKPSIEIIHKMANISQTKGISRISILLEIFDMLTELEYQVLASPFYQPIKNEENEWRINTVFEYMLRNSSTAMSLKDVADLIHLSESAFCKFFKRMTGKTYSDYLNEIRIGKACSLLTESDKTIAEIGFQTGFESITYFNRVFLKKKARTPSEFRKMSRNRVEVLA</sequence>
<dbReference type="InterPro" id="IPR037923">
    <property type="entry name" value="HTH-like"/>
</dbReference>
<dbReference type="InterPro" id="IPR014710">
    <property type="entry name" value="RmlC-like_jellyroll"/>
</dbReference>
<dbReference type="InterPro" id="IPR003313">
    <property type="entry name" value="AraC-bd"/>
</dbReference>
<protein>
    <submittedName>
        <fullName evidence="5">AraC family transcriptional regulator</fullName>
    </submittedName>
</protein>
<dbReference type="Pfam" id="PF02311">
    <property type="entry name" value="AraC_binding"/>
    <property type="match status" value="1"/>
</dbReference>
<gene>
    <name evidence="5" type="ORF">VB264_14470</name>
</gene>
<dbReference type="InterPro" id="IPR018060">
    <property type="entry name" value="HTH_AraC"/>
</dbReference>
<dbReference type="CDD" id="cd06976">
    <property type="entry name" value="cupin_MtlR-like_N"/>
    <property type="match status" value="1"/>
</dbReference>
<evidence type="ECO:0000259" key="4">
    <source>
        <dbReference type="PROSITE" id="PS01124"/>
    </source>
</evidence>
<dbReference type="PROSITE" id="PS01124">
    <property type="entry name" value="HTH_ARAC_FAMILY_2"/>
    <property type="match status" value="1"/>
</dbReference>
<dbReference type="InterPro" id="IPR009057">
    <property type="entry name" value="Homeodomain-like_sf"/>
</dbReference>
<keyword evidence="2" id="KW-0238">DNA-binding</keyword>
<accession>A0ABU5QPI2</accession>
<dbReference type="RefSeq" id="WP_323250502.1">
    <property type="nucleotide sequence ID" value="NZ_JAYFUL010000023.1"/>
</dbReference>
<proteinExistence type="predicted"/>
<dbReference type="PROSITE" id="PS00041">
    <property type="entry name" value="HTH_ARAC_FAMILY_1"/>
    <property type="match status" value="1"/>
</dbReference>
<dbReference type="Proteomes" id="UP001304671">
    <property type="component" value="Unassembled WGS sequence"/>
</dbReference>
<dbReference type="Pfam" id="PF12833">
    <property type="entry name" value="HTH_18"/>
    <property type="match status" value="1"/>
</dbReference>
<dbReference type="InterPro" id="IPR018062">
    <property type="entry name" value="HTH_AraC-typ_CS"/>
</dbReference>
<dbReference type="EMBL" id="JAYFUL010000023">
    <property type="protein sequence ID" value="MEA5258997.1"/>
    <property type="molecule type" value="Genomic_DNA"/>
</dbReference>
<dbReference type="Gene3D" id="2.60.120.10">
    <property type="entry name" value="Jelly Rolls"/>
    <property type="match status" value="1"/>
</dbReference>
<dbReference type="PANTHER" id="PTHR43280">
    <property type="entry name" value="ARAC-FAMILY TRANSCRIPTIONAL REGULATOR"/>
    <property type="match status" value="1"/>
</dbReference>
<evidence type="ECO:0000313" key="6">
    <source>
        <dbReference type="Proteomes" id="UP001304671"/>
    </source>
</evidence>
<dbReference type="SUPFAM" id="SSF51215">
    <property type="entry name" value="Regulatory protein AraC"/>
    <property type="match status" value="1"/>
</dbReference>
<dbReference type="Gene3D" id="1.10.10.60">
    <property type="entry name" value="Homeodomain-like"/>
    <property type="match status" value="2"/>
</dbReference>
<comment type="caution">
    <text evidence="5">The sequence shown here is derived from an EMBL/GenBank/DDBJ whole genome shotgun (WGS) entry which is preliminary data.</text>
</comment>
<evidence type="ECO:0000256" key="2">
    <source>
        <dbReference type="ARBA" id="ARBA00023125"/>
    </source>
</evidence>
<keyword evidence="3" id="KW-0804">Transcription</keyword>
<name>A0ABU5QPI2_9BACT</name>
<evidence type="ECO:0000256" key="1">
    <source>
        <dbReference type="ARBA" id="ARBA00023015"/>
    </source>
</evidence>
<keyword evidence="6" id="KW-1185">Reference proteome</keyword>
<evidence type="ECO:0000313" key="5">
    <source>
        <dbReference type="EMBL" id="MEA5258997.1"/>
    </source>
</evidence>